<reference evidence="2 4" key="2">
    <citation type="journal article" date="2014" name="BMC Genomics">
        <title>An improved genome release (version Mt4.0) for the model legume Medicago truncatula.</title>
        <authorList>
            <person name="Tang H."/>
            <person name="Krishnakumar V."/>
            <person name="Bidwell S."/>
            <person name="Rosen B."/>
            <person name="Chan A."/>
            <person name="Zhou S."/>
            <person name="Gentzbittel L."/>
            <person name="Childs K.L."/>
            <person name="Yandell M."/>
            <person name="Gundlach H."/>
            <person name="Mayer K.F."/>
            <person name="Schwartz D.C."/>
            <person name="Town C.D."/>
        </authorList>
    </citation>
    <scope>GENOME REANNOTATION</scope>
    <source>
        <strain evidence="3 4">cv. Jemalong A17</strain>
    </source>
</reference>
<evidence type="ECO:0000313" key="3">
    <source>
        <dbReference type="EnsemblPlants" id="AES64498"/>
    </source>
</evidence>
<dbReference type="AlphaFoldDB" id="G7IP88"/>
<dbReference type="PaxDb" id="3880-AES64498"/>
<reference evidence="2 4" key="1">
    <citation type="journal article" date="2011" name="Nature">
        <title>The Medicago genome provides insight into the evolution of rhizobial symbioses.</title>
        <authorList>
            <person name="Young N.D."/>
            <person name="Debelle F."/>
            <person name="Oldroyd G.E."/>
            <person name="Geurts R."/>
            <person name="Cannon S.B."/>
            <person name="Udvardi M.K."/>
            <person name="Benedito V.A."/>
            <person name="Mayer K.F."/>
            <person name="Gouzy J."/>
            <person name="Schoof H."/>
            <person name="Van de Peer Y."/>
            <person name="Proost S."/>
            <person name="Cook D.R."/>
            <person name="Meyers B.C."/>
            <person name="Spannagl M."/>
            <person name="Cheung F."/>
            <person name="De Mita S."/>
            <person name="Krishnakumar V."/>
            <person name="Gundlach H."/>
            <person name="Zhou S."/>
            <person name="Mudge J."/>
            <person name="Bharti A.K."/>
            <person name="Murray J.D."/>
            <person name="Naoumkina M.A."/>
            <person name="Rosen B."/>
            <person name="Silverstein K.A."/>
            <person name="Tang H."/>
            <person name="Rombauts S."/>
            <person name="Zhao P.X."/>
            <person name="Zhou P."/>
            <person name="Barbe V."/>
            <person name="Bardou P."/>
            <person name="Bechner M."/>
            <person name="Bellec A."/>
            <person name="Berger A."/>
            <person name="Berges H."/>
            <person name="Bidwell S."/>
            <person name="Bisseling T."/>
            <person name="Choisne N."/>
            <person name="Couloux A."/>
            <person name="Denny R."/>
            <person name="Deshpande S."/>
            <person name="Dai X."/>
            <person name="Doyle J.J."/>
            <person name="Dudez A.M."/>
            <person name="Farmer A.D."/>
            <person name="Fouteau S."/>
            <person name="Franken C."/>
            <person name="Gibelin C."/>
            <person name="Gish J."/>
            <person name="Goldstein S."/>
            <person name="Gonzalez A.J."/>
            <person name="Green P.J."/>
            <person name="Hallab A."/>
            <person name="Hartog M."/>
            <person name="Hua A."/>
            <person name="Humphray S.J."/>
            <person name="Jeong D.H."/>
            <person name="Jing Y."/>
            <person name="Jocker A."/>
            <person name="Kenton S.M."/>
            <person name="Kim D.J."/>
            <person name="Klee K."/>
            <person name="Lai H."/>
            <person name="Lang C."/>
            <person name="Lin S."/>
            <person name="Macmil S.L."/>
            <person name="Magdelenat G."/>
            <person name="Matthews L."/>
            <person name="McCorrison J."/>
            <person name="Monaghan E.L."/>
            <person name="Mun J.H."/>
            <person name="Najar F.Z."/>
            <person name="Nicholson C."/>
            <person name="Noirot C."/>
            <person name="O'Bleness M."/>
            <person name="Paule C.R."/>
            <person name="Poulain J."/>
            <person name="Prion F."/>
            <person name="Qin B."/>
            <person name="Qu C."/>
            <person name="Retzel E.F."/>
            <person name="Riddle C."/>
            <person name="Sallet E."/>
            <person name="Samain S."/>
            <person name="Samson N."/>
            <person name="Sanders I."/>
            <person name="Saurat O."/>
            <person name="Scarpelli C."/>
            <person name="Schiex T."/>
            <person name="Segurens B."/>
            <person name="Severin A.J."/>
            <person name="Sherrier D.J."/>
            <person name="Shi R."/>
            <person name="Sims S."/>
            <person name="Singer S.R."/>
            <person name="Sinharoy S."/>
            <person name="Sterck L."/>
            <person name="Viollet A."/>
            <person name="Wang B.B."/>
            <person name="Wang K."/>
            <person name="Wang M."/>
            <person name="Wang X."/>
            <person name="Warfsmann J."/>
            <person name="Weissenbach J."/>
            <person name="White D.D."/>
            <person name="White J.D."/>
            <person name="Wiley G.B."/>
            <person name="Wincker P."/>
            <person name="Xing Y."/>
            <person name="Yang L."/>
            <person name="Yao Z."/>
            <person name="Ying F."/>
            <person name="Zhai J."/>
            <person name="Zhou L."/>
            <person name="Zuber A."/>
            <person name="Denarie J."/>
            <person name="Dixon R.A."/>
            <person name="May G.D."/>
            <person name="Schwartz D.C."/>
            <person name="Rogers J."/>
            <person name="Quetier F."/>
            <person name="Town C.D."/>
            <person name="Roe B.A."/>
        </authorList>
    </citation>
    <scope>NUCLEOTIDE SEQUENCE [LARGE SCALE GENOMIC DNA]</scope>
    <source>
        <strain evidence="2">A17</strain>
        <strain evidence="3 4">cv. Jemalong A17</strain>
    </source>
</reference>
<sequence length="80" mass="8866">MKCGPKRNSTTSPNKLYCNEEKFGFGWKSVAIGYGCGMVLGKGLGCCMLLIGKPRWPVMMASLIQILERLFGRLNKIPLL</sequence>
<evidence type="ECO:0000256" key="1">
    <source>
        <dbReference type="SAM" id="Phobius"/>
    </source>
</evidence>
<organism evidence="2 4">
    <name type="scientific">Medicago truncatula</name>
    <name type="common">Barrel medic</name>
    <name type="synonym">Medicago tribuloides</name>
    <dbReference type="NCBI Taxonomy" id="3880"/>
    <lineage>
        <taxon>Eukaryota</taxon>
        <taxon>Viridiplantae</taxon>
        <taxon>Streptophyta</taxon>
        <taxon>Embryophyta</taxon>
        <taxon>Tracheophyta</taxon>
        <taxon>Spermatophyta</taxon>
        <taxon>Magnoliopsida</taxon>
        <taxon>eudicotyledons</taxon>
        <taxon>Gunneridae</taxon>
        <taxon>Pentapetalae</taxon>
        <taxon>rosids</taxon>
        <taxon>fabids</taxon>
        <taxon>Fabales</taxon>
        <taxon>Fabaceae</taxon>
        <taxon>Papilionoideae</taxon>
        <taxon>50 kb inversion clade</taxon>
        <taxon>NPAAA clade</taxon>
        <taxon>Hologalegina</taxon>
        <taxon>IRL clade</taxon>
        <taxon>Trifolieae</taxon>
        <taxon>Medicago</taxon>
    </lineage>
</organism>
<keyword evidence="1" id="KW-0472">Membrane</keyword>
<keyword evidence="4" id="KW-1185">Reference proteome</keyword>
<name>G7IP88_MEDTR</name>
<reference evidence="3" key="3">
    <citation type="submission" date="2015-04" db="UniProtKB">
        <authorList>
            <consortium name="EnsemblPlants"/>
        </authorList>
    </citation>
    <scope>IDENTIFICATION</scope>
    <source>
        <strain evidence="3">cv. Jemalong A17</strain>
    </source>
</reference>
<proteinExistence type="predicted"/>
<dbReference type="EnsemblPlants" id="AES64498">
    <property type="protein sequence ID" value="AES64498"/>
    <property type="gene ID" value="MTR_2g026110"/>
</dbReference>
<keyword evidence="1 2" id="KW-0812">Transmembrane</keyword>
<protein>
    <submittedName>
        <fullName evidence="2">Transmembrane protein, putative</fullName>
    </submittedName>
</protein>
<evidence type="ECO:0000313" key="2">
    <source>
        <dbReference type="EMBL" id="AES64498.1"/>
    </source>
</evidence>
<dbReference type="HOGENOM" id="CLU_2593342_0_0_1"/>
<dbReference type="EMBL" id="CM001218">
    <property type="protein sequence ID" value="AES64498.1"/>
    <property type="molecule type" value="Genomic_DNA"/>
</dbReference>
<evidence type="ECO:0000313" key="4">
    <source>
        <dbReference type="Proteomes" id="UP000002051"/>
    </source>
</evidence>
<dbReference type="Proteomes" id="UP000002051">
    <property type="component" value="Chromosome 2"/>
</dbReference>
<keyword evidence="1" id="KW-1133">Transmembrane helix</keyword>
<gene>
    <name evidence="2" type="ordered locus">MTR_2g026110</name>
</gene>
<accession>G7IP88</accession>
<feature type="transmembrane region" description="Helical" evidence="1">
    <location>
        <begin position="31"/>
        <end position="51"/>
    </location>
</feature>